<protein>
    <submittedName>
        <fullName evidence="4">D-2-hydroxyacid dehydrogenase</fullName>
    </submittedName>
</protein>
<accession>A0A7L7LAQ8</accession>
<evidence type="ECO:0000256" key="1">
    <source>
        <dbReference type="ARBA" id="ARBA00023002"/>
    </source>
</evidence>
<dbReference type="KEGG" id="add:HUW48_18645"/>
<keyword evidence="2" id="KW-0520">NAD</keyword>
<keyword evidence="1" id="KW-0560">Oxidoreductase</keyword>
<proteinExistence type="predicted"/>
<dbReference type="SUPFAM" id="SSF51735">
    <property type="entry name" value="NAD(P)-binding Rossmann-fold domains"/>
    <property type="match status" value="1"/>
</dbReference>
<dbReference type="InterPro" id="IPR036291">
    <property type="entry name" value="NAD(P)-bd_dom_sf"/>
</dbReference>
<dbReference type="GO" id="GO:0016491">
    <property type="term" value="F:oxidoreductase activity"/>
    <property type="evidence" value="ECO:0007669"/>
    <property type="project" value="UniProtKB-KW"/>
</dbReference>
<evidence type="ECO:0000256" key="2">
    <source>
        <dbReference type="ARBA" id="ARBA00023027"/>
    </source>
</evidence>
<dbReference type="AlphaFoldDB" id="A0A7L7LAQ8"/>
<dbReference type="GO" id="GO:0051287">
    <property type="term" value="F:NAD binding"/>
    <property type="evidence" value="ECO:0007669"/>
    <property type="project" value="InterPro"/>
</dbReference>
<organism evidence="4 5">
    <name type="scientific">Adhaeribacter radiodurans</name>
    <dbReference type="NCBI Taxonomy" id="2745197"/>
    <lineage>
        <taxon>Bacteria</taxon>
        <taxon>Pseudomonadati</taxon>
        <taxon>Bacteroidota</taxon>
        <taxon>Cytophagia</taxon>
        <taxon>Cytophagales</taxon>
        <taxon>Hymenobacteraceae</taxon>
        <taxon>Adhaeribacter</taxon>
    </lineage>
</organism>
<dbReference type="PANTHER" id="PTHR43333">
    <property type="entry name" value="2-HACID_DH_C DOMAIN-CONTAINING PROTEIN"/>
    <property type="match status" value="1"/>
</dbReference>
<evidence type="ECO:0000313" key="4">
    <source>
        <dbReference type="EMBL" id="QMU29918.1"/>
    </source>
</evidence>
<dbReference type="PANTHER" id="PTHR43333:SF1">
    <property type="entry name" value="D-ISOMER SPECIFIC 2-HYDROXYACID DEHYDROGENASE NAD-BINDING DOMAIN-CONTAINING PROTEIN"/>
    <property type="match status" value="1"/>
</dbReference>
<keyword evidence="5" id="KW-1185">Reference proteome</keyword>
<name>A0A7L7LAQ8_9BACT</name>
<dbReference type="CDD" id="cd05300">
    <property type="entry name" value="2-Hacid_dh_1"/>
    <property type="match status" value="1"/>
</dbReference>
<dbReference type="Gene3D" id="3.40.50.720">
    <property type="entry name" value="NAD(P)-binding Rossmann-like Domain"/>
    <property type="match status" value="2"/>
</dbReference>
<sequence length="310" mass="34276">MKLFIYTSFNEANRNFLRQAVPSDLTIVFRNELAKEDILPAFQTADIVMGNPPVAWFEEASLNLVFWQLDSAGFEQYQSVKVKATVANMGDFFARPCAETMVGGILAFYRGIPELVKLQEQKKWQGNQVRPHLDLLGNKKVIILGAGTIGQTCKQMLTGFGCQIKMTARQNPAADIFSFEDLLKELPETDVVINTLPGGADKYVSETFIQAMKTGSLYASVGRGSTTDEQALISALQSGKLIGAVLDVTEEEPIPESNPLWEMENVLLTQHTGGGYLGEEEGKVKQLLNNLPRYLQGEEVLFQVNLAKGY</sequence>
<evidence type="ECO:0000313" key="5">
    <source>
        <dbReference type="Proteomes" id="UP000514509"/>
    </source>
</evidence>
<dbReference type="InterPro" id="IPR006140">
    <property type="entry name" value="D-isomer_DH_NAD-bd"/>
</dbReference>
<reference evidence="4 5" key="1">
    <citation type="submission" date="2020-08" db="EMBL/GenBank/DDBJ databases">
        <title>Adhaeribacter dokdonensis sp. nov., isolated from the rhizosphere of Elymus tsukushiensis, a plant native to the Dokdo Islands, Republic of Korea.</title>
        <authorList>
            <person name="Ghim S.Y."/>
        </authorList>
    </citation>
    <scope>NUCLEOTIDE SEQUENCE [LARGE SCALE GENOMIC DNA]</scope>
    <source>
        <strain evidence="4 5">KUDC8001</strain>
    </source>
</reference>
<dbReference type="Pfam" id="PF02826">
    <property type="entry name" value="2-Hacid_dh_C"/>
    <property type="match status" value="1"/>
</dbReference>
<gene>
    <name evidence="4" type="ORF">HUW48_18645</name>
</gene>
<feature type="domain" description="D-isomer specific 2-hydroxyacid dehydrogenase NAD-binding" evidence="3">
    <location>
        <begin position="103"/>
        <end position="273"/>
    </location>
</feature>
<dbReference type="Proteomes" id="UP000514509">
    <property type="component" value="Chromosome"/>
</dbReference>
<dbReference type="RefSeq" id="WP_182412377.1">
    <property type="nucleotide sequence ID" value="NZ_CP055153.1"/>
</dbReference>
<evidence type="ECO:0000259" key="3">
    <source>
        <dbReference type="Pfam" id="PF02826"/>
    </source>
</evidence>
<dbReference type="EMBL" id="CP055153">
    <property type="protein sequence ID" value="QMU29918.1"/>
    <property type="molecule type" value="Genomic_DNA"/>
</dbReference>